<sequence length="192" mass="21347">MSPTPSIKMLIITILALLTTSTLSQYIPPRREKGPSIIPAPIPTPTPTPKQCHFHIRLFQRCNRDDPQTPHIDTYATFTNFTTASDTPIPGLYGDSYRDGNALDGHVTFDAHAMDGGKIWGPDGFNMSWKFGEWATRDEGYRDHVLFMWRGRWVTEELACGGGFGSRFGIMFVGLSVDGGMWDTGCGAMERV</sequence>
<organism evidence="2 3">
    <name type="scientific">Massarina eburnea CBS 473.64</name>
    <dbReference type="NCBI Taxonomy" id="1395130"/>
    <lineage>
        <taxon>Eukaryota</taxon>
        <taxon>Fungi</taxon>
        <taxon>Dikarya</taxon>
        <taxon>Ascomycota</taxon>
        <taxon>Pezizomycotina</taxon>
        <taxon>Dothideomycetes</taxon>
        <taxon>Pleosporomycetidae</taxon>
        <taxon>Pleosporales</taxon>
        <taxon>Massarineae</taxon>
        <taxon>Massarinaceae</taxon>
        <taxon>Massarina</taxon>
    </lineage>
</organism>
<evidence type="ECO:0000313" key="3">
    <source>
        <dbReference type="Proteomes" id="UP000799753"/>
    </source>
</evidence>
<protein>
    <submittedName>
        <fullName evidence="2">Uncharacterized protein</fullName>
    </submittedName>
</protein>
<evidence type="ECO:0000313" key="2">
    <source>
        <dbReference type="EMBL" id="KAF2635256.1"/>
    </source>
</evidence>
<feature type="chain" id="PRO_5025559310" evidence="1">
    <location>
        <begin position="25"/>
        <end position="192"/>
    </location>
</feature>
<dbReference type="OrthoDB" id="10615549at2759"/>
<accession>A0A6A6RJ77</accession>
<reference evidence="2" key="1">
    <citation type="journal article" date="2020" name="Stud. Mycol.">
        <title>101 Dothideomycetes genomes: a test case for predicting lifestyles and emergence of pathogens.</title>
        <authorList>
            <person name="Haridas S."/>
            <person name="Albert R."/>
            <person name="Binder M."/>
            <person name="Bloem J."/>
            <person name="Labutti K."/>
            <person name="Salamov A."/>
            <person name="Andreopoulos B."/>
            <person name="Baker S."/>
            <person name="Barry K."/>
            <person name="Bills G."/>
            <person name="Bluhm B."/>
            <person name="Cannon C."/>
            <person name="Castanera R."/>
            <person name="Culley D."/>
            <person name="Daum C."/>
            <person name="Ezra D."/>
            <person name="Gonzalez J."/>
            <person name="Henrissat B."/>
            <person name="Kuo A."/>
            <person name="Liang C."/>
            <person name="Lipzen A."/>
            <person name="Lutzoni F."/>
            <person name="Magnuson J."/>
            <person name="Mondo S."/>
            <person name="Nolan M."/>
            <person name="Ohm R."/>
            <person name="Pangilinan J."/>
            <person name="Park H.-J."/>
            <person name="Ramirez L."/>
            <person name="Alfaro M."/>
            <person name="Sun H."/>
            <person name="Tritt A."/>
            <person name="Yoshinaga Y."/>
            <person name="Zwiers L.-H."/>
            <person name="Turgeon B."/>
            <person name="Goodwin S."/>
            <person name="Spatafora J."/>
            <person name="Crous P."/>
            <person name="Grigoriev I."/>
        </authorList>
    </citation>
    <scope>NUCLEOTIDE SEQUENCE</scope>
    <source>
        <strain evidence="2">CBS 473.64</strain>
    </source>
</reference>
<gene>
    <name evidence="2" type="ORF">P280DRAFT_484825</name>
</gene>
<name>A0A6A6RJ77_9PLEO</name>
<proteinExistence type="predicted"/>
<feature type="signal peptide" evidence="1">
    <location>
        <begin position="1"/>
        <end position="24"/>
    </location>
</feature>
<keyword evidence="1" id="KW-0732">Signal</keyword>
<dbReference type="EMBL" id="MU006809">
    <property type="protein sequence ID" value="KAF2635256.1"/>
    <property type="molecule type" value="Genomic_DNA"/>
</dbReference>
<keyword evidence="3" id="KW-1185">Reference proteome</keyword>
<dbReference type="Proteomes" id="UP000799753">
    <property type="component" value="Unassembled WGS sequence"/>
</dbReference>
<evidence type="ECO:0000256" key="1">
    <source>
        <dbReference type="SAM" id="SignalP"/>
    </source>
</evidence>
<dbReference type="AlphaFoldDB" id="A0A6A6RJ77"/>